<sequence length="197" mass="20043">MKVAGVVLAAGAGVRLGRPKAQVELDGRRLVDLAVGACAHAGLDPVVVVTGAAMVEPEPLAGTDQVQTPEVVVVHNPEWDSGQASSLRAGLAAVGAGPEVDAVVVTLVDTPGVGAEHLRRVAAALADGATAAVAAYRGQQRTPVGLVREVWAEVADAVHGDEGARAWLRDHQGLVTPVECGDLGPWRDIDTPADLSG</sequence>
<keyword evidence="3" id="KW-1185">Reference proteome</keyword>
<name>A0A542Z795_9MICO</name>
<comment type="caution">
    <text evidence="2">The sequence shown here is derived from an EMBL/GenBank/DDBJ whole genome shotgun (WGS) entry which is preliminary data.</text>
</comment>
<reference evidence="2 3" key="1">
    <citation type="submission" date="2019-06" db="EMBL/GenBank/DDBJ databases">
        <title>Sequencing the genomes of 1000 actinobacteria strains.</title>
        <authorList>
            <person name="Klenk H.-P."/>
        </authorList>
    </citation>
    <scope>NUCLEOTIDE SEQUENCE [LARGE SCALE GENOMIC DNA]</scope>
    <source>
        <strain evidence="2 3">DSM 18082</strain>
    </source>
</reference>
<dbReference type="CDD" id="cd04182">
    <property type="entry name" value="GT_2_like_f"/>
    <property type="match status" value="1"/>
</dbReference>
<dbReference type="OrthoDB" id="4427994at2"/>
<dbReference type="InterPro" id="IPR025877">
    <property type="entry name" value="MobA-like_NTP_Trfase"/>
</dbReference>
<dbReference type="GO" id="GO:0016779">
    <property type="term" value="F:nucleotidyltransferase activity"/>
    <property type="evidence" value="ECO:0007669"/>
    <property type="project" value="UniProtKB-ARBA"/>
</dbReference>
<evidence type="ECO:0000313" key="2">
    <source>
        <dbReference type="EMBL" id="TQL56222.1"/>
    </source>
</evidence>
<organism evidence="2 3">
    <name type="scientific">Oryzihumus leptocrescens</name>
    <dbReference type="NCBI Taxonomy" id="297536"/>
    <lineage>
        <taxon>Bacteria</taxon>
        <taxon>Bacillati</taxon>
        <taxon>Actinomycetota</taxon>
        <taxon>Actinomycetes</taxon>
        <taxon>Micrococcales</taxon>
        <taxon>Intrasporangiaceae</taxon>
        <taxon>Oryzihumus</taxon>
    </lineage>
</organism>
<dbReference type="SUPFAM" id="SSF53448">
    <property type="entry name" value="Nucleotide-diphospho-sugar transferases"/>
    <property type="match status" value="1"/>
</dbReference>
<evidence type="ECO:0000259" key="1">
    <source>
        <dbReference type="Pfam" id="PF12804"/>
    </source>
</evidence>
<evidence type="ECO:0000313" key="3">
    <source>
        <dbReference type="Proteomes" id="UP000319514"/>
    </source>
</evidence>
<dbReference type="EMBL" id="VFOQ01000004">
    <property type="protein sequence ID" value="TQL56222.1"/>
    <property type="molecule type" value="Genomic_DNA"/>
</dbReference>
<feature type="domain" description="MobA-like NTP transferase" evidence="1">
    <location>
        <begin position="5"/>
        <end position="172"/>
    </location>
</feature>
<dbReference type="PANTHER" id="PTHR43777:SF1">
    <property type="entry name" value="MOLYBDENUM COFACTOR CYTIDYLYLTRANSFERASE"/>
    <property type="match status" value="1"/>
</dbReference>
<accession>A0A542Z795</accession>
<dbReference type="Proteomes" id="UP000319514">
    <property type="component" value="Unassembled WGS sequence"/>
</dbReference>
<dbReference type="InterPro" id="IPR029044">
    <property type="entry name" value="Nucleotide-diphossugar_trans"/>
</dbReference>
<dbReference type="AlphaFoldDB" id="A0A542Z795"/>
<dbReference type="Pfam" id="PF12804">
    <property type="entry name" value="NTP_transf_3"/>
    <property type="match status" value="1"/>
</dbReference>
<protein>
    <submittedName>
        <fullName evidence="2">Nicotine blue oxidoreductase</fullName>
    </submittedName>
</protein>
<proteinExistence type="predicted"/>
<dbReference type="PANTHER" id="PTHR43777">
    <property type="entry name" value="MOLYBDENUM COFACTOR CYTIDYLYLTRANSFERASE"/>
    <property type="match status" value="1"/>
</dbReference>
<gene>
    <name evidence="2" type="ORF">FB474_4149</name>
</gene>
<dbReference type="Gene3D" id="3.90.550.10">
    <property type="entry name" value="Spore Coat Polysaccharide Biosynthesis Protein SpsA, Chain A"/>
    <property type="match status" value="1"/>
</dbReference>